<dbReference type="EMBL" id="RBLG01000004">
    <property type="protein sequence ID" value="RKS45159.1"/>
    <property type="molecule type" value="Genomic_DNA"/>
</dbReference>
<keyword evidence="3" id="KW-0808">Transferase</keyword>
<gene>
    <name evidence="3" type="ORF">BC962_2835</name>
</gene>
<dbReference type="InterPro" id="IPR001296">
    <property type="entry name" value="Glyco_trans_1"/>
</dbReference>
<dbReference type="PANTHER" id="PTHR12526">
    <property type="entry name" value="GLYCOSYLTRANSFERASE"/>
    <property type="match status" value="1"/>
</dbReference>
<feature type="domain" description="Glycosyl transferase family 1" evidence="1">
    <location>
        <begin position="181"/>
        <end position="324"/>
    </location>
</feature>
<evidence type="ECO:0000259" key="1">
    <source>
        <dbReference type="Pfam" id="PF00534"/>
    </source>
</evidence>
<evidence type="ECO:0000259" key="2">
    <source>
        <dbReference type="Pfam" id="PF13439"/>
    </source>
</evidence>
<dbReference type="InterPro" id="IPR028098">
    <property type="entry name" value="Glyco_trans_4-like_N"/>
</dbReference>
<proteinExistence type="predicted"/>
<name>A0A495P8S3_9FLAO</name>
<dbReference type="RefSeq" id="WP_121346617.1">
    <property type="nucleotide sequence ID" value="NZ_RBLG01000004.1"/>
</dbReference>
<comment type="caution">
    <text evidence="3">The sequence shown here is derived from an EMBL/GenBank/DDBJ whole genome shotgun (WGS) entry which is preliminary data.</text>
</comment>
<dbReference type="Gene3D" id="3.40.50.2000">
    <property type="entry name" value="Glycogen Phosphorylase B"/>
    <property type="match status" value="2"/>
</dbReference>
<keyword evidence="4" id="KW-1185">Reference proteome</keyword>
<feature type="domain" description="Glycosyltransferase subfamily 4-like N-terminal" evidence="2">
    <location>
        <begin position="12"/>
        <end position="160"/>
    </location>
</feature>
<sequence>MKVLQIIDSLDPGGAERMAVNYANLLYKNNFDSHICVTRKEGLLKDRIALGVFYIFLDKKSTFDIKAILNLRNYIKEHKIDILHAHGTSYFLATFIKISYPSVKLIWHDHYGNSEFLNERKSTILKYCSKHFDGVISVNAKLKIWSLQFLHCKKVIKVNNFINANSENSMGIIIKGDPSAFKIICVANLRPQKDHINLLNAFEILVSNYNMSLHLIGNDPQTTYSKKIIDKINNPSFKDKIFYYGSQKNVIDYLENCDLGVLSSISEGLPLAILEYGISGIAVVTTNVGQCEELINGNGKLVSPKQPKMLADEILFYYKNKQERIFDAKKLNLHVLSNYSEECVAKEIIGFYSEVINDHN</sequence>
<dbReference type="GO" id="GO:0016757">
    <property type="term" value="F:glycosyltransferase activity"/>
    <property type="evidence" value="ECO:0007669"/>
    <property type="project" value="InterPro"/>
</dbReference>
<dbReference type="SUPFAM" id="SSF53756">
    <property type="entry name" value="UDP-Glycosyltransferase/glycogen phosphorylase"/>
    <property type="match status" value="1"/>
</dbReference>
<dbReference type="AlphaFoldDB" id="A0A495P8S3"/>
<evidence type="ECO:0000313" key="4">
    <source>
        <dbReference type="Proteomes" id="UP000276282"/>
    </source>
</evidence>
<dbReference type="Pfam" id="PF00534">
    <property type="entry name" value="Glycos_transf_1"/>
    <property type="match status" value="1"/>
</dbReference>
<protein>
    <submittedName>
        <fullName evidence="3">Glycosyltransferase involved in cell wall biosynthesis</fullName>
    </submittedName>
</protein>
<dbReference type="Pfam" id="PF13439">
    <property type="entry name" value="Glyco_transf_4"/>
    <property type="match status" value="1"/>
</dbReference>
<dbReference type="Proteomes" id="UP000276282">
    <property type="component" value="Unassembled WGS sequence"/>
</dbReference>
<dbReference type="CDD" id="cd03811">
    <property type="entry name" value="GT4_GT28_WabH-like"/>
    <property type="match status" value="1"/>
</dbReference>
<organism evidence="3 4">
    <name type="scientific">Gillisia mitskevichiae</name>
    <dbReference type="NCBI Taxonomy" id="270921"/>
    <lineage>
        <taxon>Bacteria</taxon>
        <taxon>Pseudomonadati</taxon>
        <taxon>Bacteroidota</taxon>
        <taxon>Flavobacteriia</taxon>
        <taxon>Flavobacteriales</taxon>
        <taxon>Flavobacteriaceae</taxon>
        <taxon>Gillisia</taxon>
    </lineage>
</organism>
<dbReference type="OrthoDB" id="823685at2"/>
<accession>A0A495P8S3</accession>
<evidence type="ECO:0000313" key="3">
    <source>
        <dbReference type="EMBL" id="RKS45159.1"/>
    </source>
</evidence>
<reference evidence="3 4" key="1">
    <citation type="submission" date="2018-10" db="EMBL/GenBank/DDBJ databases">
        <title>Genomic Encyclopedia of Archaeal and Bacterial Type Strains, Phase II (KMG-II): from individual species to whole genera.</title>
        <authorList>
            <person name="Goeker M."/>
        </authorList>
    </citation>
    <scope>NUCLEOTIDE SEQUENCE [LARGE SCALE GENOMIC DNA]</scope>
    <source>
        <strain evidence="3 4">DSM 19839</strain>
    </source>
</reference>